<dbReference type="Proteomes" id="UP001596620">
    <property type="component" value="Unassembled WGS sequence"/>
</dbReference>
<evidence type="ECO:0000256" key="3">
    <source>
        <dbReference type="ARBA" id="ARBA00022692"/>
    </source>
</evidence>
<feature type="transmembrane region" description="Helical" evidence="6">
    <location>
        <begin position="15"/>
        <end position="33"/>
    </location>
</feature>
<dbReference type="InterPro" id="IPR019108">
    <property type="entry name" value="Caa3_assmbl_CtaG-rel"/>
</dbReference>
<feature type="transmembrane region" description="Helical" evidence="6">
    <location>
        <begin position="121"/>
        <end position="142"/>
    </location>
</feature>
<organism evidence="7 8">
    <name type="scientific">Lentibacillus kimchii</name>
    <dbReference type="NCBI Taxonomy" id="1542911"/>
    <lineage>
        <taxon>Bacteria</taxon>
        <taxon>Bacillati</taxon>
        <taxon>Bacillota</taxon>
        <taxon>Bacilli</taxon>
        <taxon>Bacillales</taxon>
        <taxon>Bacillaceae</taxon>
        <taxon>Lentibacillus</taxon>
    </lineage>
</organism>
<feature type="transmembrane region" description="Helical" evidence="6">
    <location>
        <begin position="45"/>
        <end position="61"/>
    </location>
</feature>
<comment type="caution">
    <text evidence="7">The sequence shown here is derived from an EMBL/GenBank/DDBJ whole genome shotgun (WGS) entry which is preliminary data.</text>
</comment>
<keyword evidence="3 6" id="KW-0812">Transmembrane</keyword>
<dbReference type="EMBL" id="JBHTGR010000024">
    <property type="protein sequence ID" value="MFC7747428.1"/>
    <property type="molecule type" value="Genomic_DNA"/>
</dbReference>
<keyword evidence="4 6" id="KW-1133">Transmembrane helix</keyword>
<protein>
    <submittedName>
        <fullName evidence="7">Cytochrome c oxidase assembly protein</fullName>
    </submittedName>
</protein>
<proteinExistence type="predicted"/>
<feature type="transmembrane region" description="Helical" evidence="6">
    <location>
        <begin position="243"/>
        <end position="261"/>
    </location>
</feature>
<reference evidence="8" key="1">
    <citation type="journal article" date="2019" name="Int. J. Syst. Evol. Microbiol.">
        <title>The Global Catalogue of Microorganisms (GCM) 10K type strain sequencing project: providing services to taxonomists for standard genome sequencing and annotation.</title>
        <authorList>
            <consortium name="The Broad Institute Genomics Platform"/>
            <consortium name="The Broad Institute Genome Sequencing Center for Infectious Disease"/>
            <person name="Wu L."/>
            <person name="Ma J."/>
        </authorList>
    </citation>
    <scope>NUCLEOTIDE SEQUENCE [LARGE SCALE GENOMIC DNA]</scope>
    <source>
        <strain evidence="8">JCM 30234</strain>
    </source>
</reference>
<dbReference type="Pfam" id="PF09678">
    <property type="entry name" value="Caa3_CtaG"/>
    <property type="match status" value="1"/>
</dbReference>
<comment type="subcellular location">
    <subcellularLocation>
        <location evidence="1">Cell membrane</location>
        <topology evidence="1">Multi-pass membrane protein</topology>
    </subcellularLocation>
</comment>
<keyword evidence="8" id="KW-1185">Reference proteome</keyword>
<dbReference type="RefSeq" id="WP_382359059.1">
    <property type="nucleotide sequence ID" value="NZ_JBHTGR010000024.1"/>
</dbReference>
<feature type="transmembrane region" description="Helical" evidence="6">
    <location>
        <begin position="148"/>
        <end position="165"/>
    </location>
</feature>
<accession>A0ABW2UVZ3</accession>
<evidence type="ECO:0000256" key="6">
    <source>
        <dbReference type="SAM" id="Phobius"/>
    </source>
</evidence>
<name>A0ABW2UVZ3_9BACI</name>
<evidence type="ECO:0000256" key="2">
    <source>
        <dbReference type="ARBA" id="ARBA00022475"/>
    </source>
</evidence>
<evidence type="ECO:0000256" key="4">
    <source>
        <dbReference type="ARBA" id="ARBA00022989"/>
    </source>
</evidence>
<evidence type="ECO:0000256" key="5">
    <source>
        <dbReference type="ARBA" id="ARBA00023136"/>
    </source>
</evidence>
<sequence length="274" mass="30789">MIEYFQLLLGDQLEWGYPLLGFLCCIAISYVFLVKRYTQLKLRNMKPLLFLVGLGLLYITAGSPLADISQLSLSLHMTQMSVLYFLIPPILFLGIPDQLFNHVSQVLKSNRISKLFFAPKIALYVFAALFFMYHLPFVITILSKSAPIHSGYIFVLFLLSLGMWWPIAAPDSNQRLCRSEMKRYAFLSGIILMPACLWLILLAVIDMGNSSSISQTTAPYCSPSQADSFSLLPFPFNTKFDQLMAGIVMLGLHKTGLMVTFKLGDKFRPSAPSS</sequence>
<evidence type="ECO:0000313" key="7">
    <source>
        <dbReference type="EMBL" id="MFC7747428.1"/>
    </source>
</evidence>
<evidence type="ECO:0000313" key="8">
    <source>
        <dbReference type="Proteomes" id="UP001596620"/>
    </source>
</evidence>
<keyword evidence="5 6" id="KW-0472">Membrane</keyword>
<feature type="transmembrane region" description="Helical" evidence="6">
    <location>
        <begin position="185"/>
        <end position="205"/>
    </location>
</feature>
<gene>
    <name evidence="7" type="ORF">ACFQU8_09305</name>
</gene>
<evidence type="ECO:0000256" key="1">
    <source>
        <dbReference type="ARBA" id="ARBA00004651"/>
    </source>
</evidence>
<keyword evidence="2" id="KW-1003">Cell membrane</keyword>
<feature type="transmembrane region" description="Helical" evidence="6">
    <location>
        <begin position="81"/>
        <end position="100"/>
    </location>
</feature>